<name>A0A135I902_9GAMM</name>
<comment type="caution">
    <text evidence="1">The sequence shown here is derived from an EMBL/GenBank/DDBJ whole genome shotgun (WGS) entry which is preliminary data.</text>
</comment>
<sequence length="151" mass="16753">MGKALKVVGAVLGILTLIAVFLVLWTEASLDDARINATPFIKESLPILTTWEPELYEPLFTEEARVAMQSERGKKIVTYLSTLGELKAFNEPELLKTSTHTSIDGDTKESAIFKVEALFEKGPGLVRIVLRKTPEGYRVHSINISSDAFME</sequence>
<evidence type="ECO:0000313" key="2">
    <source>
        <dbReference type="Proteomes" id="UP000070529"/>
    </source>
</evidence>
<proteinExistence type="predicted"/>
<protein>
    <submittedName>
        <fullName evidence="1">Uncharacterized protein</fullName>
    </submittedName>
</protein>
<dbReference type="AlphaFoldDB" id="A0A135I902"/>
<dbReference type="OrthoDB" id="7061546at2"/>
<dbReference type="EMBL" id="LNTY01000032">
    <property type="protein sequence ID" value="KXF81932.1"/>
    <property type="molecule type" value="Genomic_DNA"/>
</dbReference>
<dbReference type="RefSeq" id="WP_067415016.1">
    <property type="nucleotide sequence ID" value="NZ_LNTY01000032.1"/>
</dbReference>
<accession>A0A135I902</accession>
<organism evidence="1 2">
    <name type="scientific">Enterovibrio coralii</name>
    <dbReference type="NCBI Taxonomy" id="294935"/>
    <lineage>
        <taxon>Bacteria</taxon>
        <taxon>Pseudomonadati</taxon>
        <taxon>Pseudomonadota</taxon>
        <taxon>Gammaproteobacteria</taxon>
        <taxon>Vibrionales</taxon>
        <taxon>Vibrionaceae</taxon>
        <taxon>Enterovibrio</taxon>
    </lineage>
</organism>
<keyword evidence="2" id="KW-1185">Reference proteome</keyword>
<dbReference type="STRING" id="294935.ATN88_18370"/>
<gene>
    <name evidence="1" type="ORF">ATN88_18370</name>
</gene>
<reference evidence="1 2" key="1">
    <citation type="submission" date="2015-11" db="EMBL/GenBank/DDBJ databases">
        <title>Genomic Taxonomy of the Vibrionaceae.</title>
        <authorList>
            <person name="Gomez-Gil B."/>
            <person name="Enciso-Ibarra J."/>
        </authorList>
    </citation>
    <scope>NUCLEOTIDE SEQUENCE [LARGE SCALE GENOMIC DNA]</scope>
    <source>
        <strain evidence="1 2">CAIM 912</strain>
    </source>
</reference>
<evidence type="ECO:0000313" key="1">
    <source>
        <dbReference type="EMBL" id="KXF81932.1"/>
    </source>
</evidence>
<dbReference type="Proteomes" id="UP000070529">
    <property type="component" value="Unassembled WGS sequence"/>
</dbReference>